<dbReference type="PANTHER" id="PTHR42790">
    <property type="entry name" value="AMINOTRANSFERASE"/>
    <property type="match status" value="1"/>
</dbReference>
<dbReference type="RefSeq" id="WP_091837191.1">
    <property type="nucleotide sequence ID" value="NZ_FOAN01000006.1"/>
</dbReference>
<feature type="domain" description="Aminotransferase class I/classII large" evidence="7">
    <location>
        <begin position="41"/>
        <end position="384"/>
    </location>
</feature>
<comment type="similarity">
    <text evidence="2">Belongs to the class-I pyridoxal-phosphate-dependent aminotransferase family.</text>
</comment>
<keyword evidence="6" id="KW-0663">Pyridoxal phosphate</keyword>
<evidence type="ECO:0000313" key="9">
    <source>
        <dbReference type="Proteomes" id="UP000199664"/>
    </source>
</evidence>
<dbReference type="AlphaFoldDB" id="A0A1H7TW58"/>
<dbReference type="SUPFAM" id="SSF53383">
    <property type="entry name" value="PLP-dependent transferases"/>
    <property type="match status" value="1"/>
</dbReference>
<dbReference type="InterPro" id="IPR015421">
    <property type="entry name" value="PyrdxlP-dep_Trfase_major"/>
</dbReference>
<name>A0A1H7TW58_9HYPH</name>
<gene>
    <name evidence="8" type="ORF">SAMN04515666_1068</name>
</gene>
<reference evidence="9" key="1">
    <citation type="submission" date="2016-10" db="EMBL/GenBank/DDBJ databases">
        <authorList>
            <person name="Varghese N."/>
            <person name="Submissions S."/>
        </authorList>
    </citation>
    <scope>NUCLEOTIDE SEQUENCE [LARGE SCALE GENOMIC DNA]</scope>
    <source>
        <strain evidence="9">LMG 26383,CCUG 61248,R- 45681</strain>
    </source>
</reference>
<dbReference type="Proteomes" id="UP000199664">
    <property type="component" value="Unassembled WGS sequence"/>
</dbReference>
<dbReference type="GO" id="GO:1901605">
    <property type="term" value="P:alpha-amino acid metabolic process"/>
    <property type="evidence" value="ECO:0007669"/>
    <property type="project" value="TreeGrafter"/>
</dbReference>
<evidence type="ECO:0000313" key="8">
    <source>
        <dbReference type="EMBL" id="SEL88981.1"/>
    </source>
</evidence>
<dbReference type="Gene3D" id="3.90.1150.10">
    <property type="entry name" value="Aspartate Aminotransferase, domain 1"/>
    <property type="match status" value="1"/>
</dbReference>
<evidence type="ECO:0000256" key="2">
    <source>
        <dbReference type="ARBA" id="ARBA00007441"/>
    </source>
</evidence>
<dbReference type="InterPro" id="IPR015422">
    <property type="entry name" value="PyrdxlP-dep_Trfase_small"/>
</dbReference>
<dbReference type="InterPro" id="IPR015424">
    <property type="entry name" value="PyrdxlP-dep_Trfase"/>
</dbReference>
<dbReference type="PANTHER" id="PTHR42790:SF19">
    <property type="entry name" value="KYNURENINE_ALPHA-AMINOADIPATE AMINOTRANSFERASE, MITOCHONDRIAL"/>
    <property type="match status" value="1"/>
</dbReference>
<dbReference type="EMBL" id="FOAN01000006">
    <property type="protein sequence ID" value="SEL88981.1"/>
    <property type="molecule type" value="Genomic_DNA"/>
</dbReference>
<evidence type="ECO:0000256" key="4">
    <source>
        <dbReference type="ARBA" id="ARBA00022576"/>
    </source>
</evidence>
<sequence>MTQMPAYRWADRAQNTVASAAPATAHGNIIQLGGGYGFPDELPDIVTEAIEAGNAREETLQYGPLYGLDDLRDAIVEYLRDDGIAATRENILIVNGAKHGLDLACRVFLEQGDAVIVAAPSYLTAISILKAAEATFISVPMDDAGMQTQVLEEILLARRENGLAMPKFLFDIPDFHNPSGITMSADRRRKLVELAEAFDFIIIEDDPYRRIRFEGEPVPPIKTFDTAGRVIGLGTVSKILAPGLRIGWVNADPAIVRRMAAHKSDHGTSPLLQRIVAQLFRNGKVAHHIETLSHVLREHRDAMVEAIGRELPGAKVRKPNGGYFLWVELPEGVDADELVRRAGKEGVAIFTGKLCFAEEPPGQFLRLAYSFSTPRQITEGVKRIGRVYAAMRASAEETRVSA</sequence>
<dbReference type="OrthoDB" id="9804020at2"/>
<dbReference type="CDD" id="cd00609">
    <property type="entry name" value="AAT_like"/>
    <property type="match status" value="1"/>
</dbReference>
<dbReference type="InterPro" id="IPR050859">
    <property type="entry name" value="Class-I_PLP-dep_aminotransf"/>
</dbReference>
<evidence type="ECO:0000256" key="5">
    <source>
        <dbReference type="ARBA" id="ARBA00022679"/>
    </source>
</evidence>
<dbReference type="Pfam" id="PF00155">
    <property type="entry name" value="Aminotran_1_2"/>
    <property type="match status" value="1"/>
</dbReference>
<organism evidence="8 9">
    <name type="scientific">Bosea lupini</name>
    <dbReference type="NCBI Taxonomy" id="1036779"/>
    <lineage>
        <taxon>Bacteria</taxon>
        <taxon>Pseudomonadati</taxon>
        <taxon>Pseudomonadota</taxon>
        <taxon>Alphaproteobacteria</taxon>
        <taxon>Hyphomicrobiales</taxon>
        <taxon>Boseaceae</taxon>
        <taxon>Bosea</taxon>
    </lineage>
</organism>
<evidence type="ECO:0000256" key="3">
    <source>
        <dbReference type="ARBA" id="ARBA00011738"/>
    </source>
</evidence>
<comment type="subunit">
    <text evidence="3">Homodimer.</text>
</comment>
<dbReference type="FunFam" id="3.40.640.10:FF:000053">
    <property type="entry name" value="Aminotransferase, class I"/>
    <property type="match status" value="1"/>
</dbReference>
<evidence type="ECO:0000256" key="6">
    <source>
        <dbReference type="ARBA" id="ARBA00022898"/>
    </source>
</evidence>
<dbReference type="GO" id="GO:0030170">
    <property type="term" value="F:pyridoxal phosphate binding"/>
    <property type="evidence" value="ECO:0007669"/>
    <property type="project" value="InterPro"/>
</dbReference>
<accession>A0A1H7TW58</accession>
<keyword evidence="4 8" id="KW-0032">Aminotransferase</keyword>
<dbReference type="GO" id="GO:0008483">
    <property type="term" value="F:transaminase activity"/>
    <property type="evidence" value="ECO:0007669"/>
    <property type="project" value="UniProtKB-KW"/>
</dbReference>
<evidence type="ECO:0000259" key="7">
    <source>
        <dbReference type="Pfam" id="PF00155"/>
    </source>
</evidence>
<dbReference type="InterPro" id="IPR004839">
    <property type="entry name" value="Aminotransferase_I/II_large"/>
</dbReference>
<protein>
    <submittedName>
        <fullName evidence="8">2-aminoadipate aminotransferase apoenzyme</fullName>
    </submittedName>
</protein>
<dbReference type="Gene3D" id="3.40.640.10">
    <property type="entry name" value="Type I PLP-dependent aspartate aminotransferase-like (Major domain)"/>
    <property type="match status" value="1"/>
</dbReference>
<comment type="cofactor">
    <cofactor evidence="1">
        <name>pyridoxal 5'-phosphate</name>
        <dbReference type="ChEBI" id="CHEBI:597326"/>
    </cofactor>
</comment>
<dbReference type="STRING" id="1036779.SAMN04515666_1068"/>
<keyword evidence="5 8" id="KW-0808">Transferase</keyword>
<proteinExistence type="inferred from homology"/>
<keyword evidence="9" id="KW-1185">Reference proteome</keyword>
<evidence type="ECO:0000256" key="1">
    <source>
        <dbReference type="ARBA" id="ARBA00001933"/>
    </source>
</evidence>